<protein>
    <submittedName>
        <fullName evidence="2">Uncharacterized protein</fullName>
    </submittedName>
</protein>
<evidence type="ECO:0000313" key="2">
    <source>
        <dbReference type="EMBL" id="PMD29765.1"/>
    </source>
</evidence>
<gene>
    <name evidence="2" type="ORF">L207DRAFT_538484</name>
</gene>
<keyword evidence="3" id="KW-1185">Reference proteome</keyword>
<feature type="region of interest" description="Disordered" evidence="1">
    <location>
        <begin position="165"/>
        <end position="199"/>
    </location>
</feature>
<accession>A0A2J6QU27</accession>
<dbReference type="EMBL" id="KZ613971">
    <property type="protein sequence ID" value="PMD29765.1"/>
    <property type="molecule type" value="Genomic_DNA"/>
</dbReference>
<evidence type="ECO:0000256" key="1">
    <source>
        <dbReference type="SAM" id="MobiDB-lite"/>
    </source>
</evidence>
<reference evidence="2 3" key="1">
    <citation type="submission" date="2016-04" db="EMBL/GenBank/DDBJ databases">
        <title>A degradative enzymes factory behind the ericoid mycorrhizal symbiosis.</title>
        <authorList>
            <consortium name="DOE Joint Genome Institute"/>
            <person name="Martino E."/>
            <person name="Morin E."/>
            <person name="Grelet G."/>
            <person name="Kuo A."/>
            <person name="Kohler A."/>
            <person name="Daghino S."/>
            <person name="Barry K."/>
            <person name="Choi C."/>
            <person name="Cichocki N."/>
            <person name="Clum A."/>
            <person name="Copeland A."/>
            <person name="Hainaut M."/>
            <person name="Haridas S."/>
            <person name="Labutti K."/>
            <person name="Lindquist E."/>
            <person name="Lipzen A."/>
            <person name="Khouja H.-R."/>
            <person name="Murat C."/>
            <person name="Ohm R."/>
            <person name="Olson A."/>
            <person name="Spatafora J."/>
            <person name="Veneault-Fourrey C."/>
            <person name="Henrissat B."/>
            <person name="Grigoriev I."/>
            <person name="Martin F."/>
            <person name="Perotto S."/>
        </authorList>
    </citation>
    <scope>NUCLEOTIDE SEQUENCE [LARGE SCALE GENOMIC DNA]</scope>
    <source>
        <strain evidence="2 3">F</strain>
    </source>
</reference>
<dbReference type="Proteomes" id="UP000235786">
    <property type="component" value="Unassembled WGS sequence"/>
</dbReference>
<evidence type="ECO:0000313" key="3">
    <source>
        <dbReference type="Proteomes" id="UP000235786"/>
    </source>
</evidence>
<name>A0A2J6QU27_HYAVF</name>
<proteinExistence type="predicted"/>
<dbReference type="AlphaFoldDB" id="A0A2J6QU27"/>
<sequence>MACFDPCLLLSPPPHLLHDLCLTLFAVCQFQKSKNDECGSTIPNVRWRPSHFISCLRCIAEGGLAAPPTSNLAIAPTEAYQHGRKSGIVPIVTTQIGSSAEGSPDLGCSLGNSFSARPIETHVASQILGRGCHGLPPTNSCSDNSIADHHTLLLSQLRTYQGCMDSGSRPPLTRIGENPLPGKRDKRLNQFHERRPHAR</sequence>
<organism evidence="2 3">
    <name type="scientific">Hyaloscypha variabilis (strain UAMH 11265 / GT02V1 / F)</name>
    <name type="common">Meliniomyces variabilis</name>
    <dbReference type="NCBI Taxonomy" id="1149755"/>
    <lineage>
        <taxon>Eukaryota</taxon>
        <taxon>Fungi</taxon>
        <taxon>Dikarya</taxon>
        <taxon>Ascomycota</taxon>
        <taxon>Pezizomycotina</taxon>
        <taxon>Leotiomycetes</taxon>
        <taxon>Helotiales</taxon>
        <taxon>Hyaloscyphaceae</taxon>
        <taxon>Hyaloscypha</taxon>
        <taxon>Hyaloscypha variabilis</taxon>
    </lineage>
</organism>